<dbReference type="AlphaFoldDB" id="A0A0A9H544"/>
<feature type="region of interest" description="Disordered" evidence="1">
    <location>
        <begin position="1"/>
        <end position="32"/>
    </location>
</feature>
<accession>A0A0A9H544</accession>
<protein>
    <submittedName>
        <fullName evidence="2">Uncharacterized protein</fullName>
    </submittedName>
</protein>
<proteinExistence type="predicted"/>
<name>A0A0A9H544_ARUDO</name>
<sequence length="54" mass="5853">MVPKYSSVSDSARGVLLSSRPRNGGGRTRREYSANTTIQLTSSTYTVTKCNIPS</sequence>
<dbReference type="EMBL" id="GBRH01165571">
    <property type="protein sequence ID" value="JAE32325.1"/>
    <property type="molecule type" value="Transcribed_RNA"/>
</dbReference>
<reference evidence="2" key="1">
    <citation type="submission" date="2014-09" db="EMBL/GenBank/DDBJ databases">
        <authorList>
            <person name="Magalhaes I.L.F."/>
            <person name="Oliveira U."/>
            <person name="Santos F.R."/>
            <person name="Vidigal T.H.D.A."/>
            <person name="Brescovit A.D."/>
            <person name="Santos A.J."/>
        </authorList>
    </citation>
    <scope>NUCLEOTIDE SEQUENCE</scope>
    <source>
        <tissue evidence="2">Shoot tissue taken approximately 20 cm above the soil surface</tissue>
    </source>
</reference>
<evidence type="ECO:0000256" key="1">
    <source>
        <dbReference type="SAM" id="MobiDB-lite"/>
    </source>
</evidence>
<reference evidence="2" key="2">
    <citation type="journal article" date="2015" name="Data Brief">
        <title>Shoot transcriptome of the giant reed, Arundo donax.</title>
        <authorList>
            <person name="Barrero R.A."/>
            <person name="Guerrero F.D."/>
            <person name="Moolhuijzen P."/>
            <person name="Goolsby J.A."/>
            <person name="Tidwell J."/>
            <person name="Bellgard S.E."/>
            <person name="Bellgard M.I."/>
        </authorList>
    </citation>
    <scope>NUCLEOTIDE SEQUENCE</scope>
    <source>
        <tissue evidence="2">Shoot tissue taken approximately 20 cm above the soil surface</tissue>
    </source>
</reference>
<feature type="compositionally biased region" description="Polar residues" evidence="1">
    <location>
        <begin position="1"/>
        <end position="10"/>
    </location>
</feature>
<organism evidence="2">
    <name type="scientific">Arundo donax</name>
    <name type="common">Giant reed</name>
    <name type="synonym">Donax arundinaceus</name>
    <dbReference type="NCBI Taxonomy" id="35708"/>
    <lineage>
        <taxon>Eukaryota</taxon>
        <taxon>Viridiplantae</taxon>
        <taxon>Streptophyta</taxon>
        <taxon>Embryophyta</taxon>
        <taxon>Tracheophyta</taxon>
        <taxon>Spermatophyta</taxon>
        <taxon>Magnoliopsida</taxon>
        <taxon>Liliopsida</taxon>
        <taxon>Poales</taxon>
        <taxon>Poaceae</taxon>
        <taxon>PACMAD clade</taxon>
        <taxon>Arundinoideae</taxon>
        <taxon>Arundineae</taxon>
        <taxon>Arundo</taxon>
    </lineage>
</organism>
<evidence type="ECO:0000313" key="2">
    <source>
        <dbReference type="EMBL" id="JAE32325.1"/>
    </source>
</evidence>